<comment type="caution">
    <text evidence="2">The sequence shown here is derived from an EMBL/GenBank/DDBJ whole genome shotgun (WGS) entry which is preliminary data.</text>
</comment>
<organism evidence="2 3">
    <name type="scientific">Mugilogobius chulae</name>
    <name type="common">yellowstripe goby</name>
    <dbReference type="NCBI Taxonomy" id="88201"/>
    <lineage>
        <taxon>Eukaryota</taxon>
        <taxon>Metazoa</taxon>
        <taxon>Chordata</taxon>
        <taxon>Craniata</taxon>
        <taxon>Vertebrata</taxon>
        <taxon>Euteleostomi</taxon>
        <taxon>Actinopterygii</taxon>
        <taxon>Neopterygii</taxon>
        <taxon>Teleostei</taxon>
        <taxon>Neoteleostei</taxon>
        <taxon>Acanthomorphata</taxon>
        <taxon>Gobiaria</taxon>
        <taxon>Gobiiformes</taxon>
        <taxon>Gobioidei</taxon>
        <taxon>Gobiidae</taxon>
        <taxon>Gobionellinae</taxon>
        <taxon>Mugilogobius</taxon>
    </lineage>
</organism>
<feature type="region of interest" description="Disordered" evidence="1">
    <location>
        <begin position="269"/>
        <end position="296"/>
    </location>
</feature>
<feature type="region of interest" description="Disordered" evidence="1">
    <location>
        <begin position="411"/>
        <end position="452"/>
    </location>
</feature>
<evidence type="ECO:0000313" key="3">
    <source>
        <dbReference type="Proteomes" id="UP001460270"/>
    </source>
</evidence>
<accession>A0AAW0MSK9</accession>
<dbReference type="GO" id="GO:0005912">
    <property type="term" value="C:adherens junction"/>
    <property type="evidence" value="ECO:0007669"/>
    <property type="project" value="TreeGrafter"/>
</dbReference>
<dbReference type="AlphaFoldDB" id="A0AAW0MSK9"/>
<dbReference type="GO" id="GO:0032587">
    <property type="term" value="C:ruffle membrane"/>
    <property type="evidence" value="ECO:0007669"/>
    <property type="project" value="TreeGrafter"/>
</dbReference>
<proteinExistence type="predicted"/>
<feature type="region of interest" description="Disordered" evidence="1">
    <location>
        <begin position="370"/>
        <end position="392"/>
    </location>
</feature>
<dbReference type="EMBL" id="JBBPFD010000022">
    <property type="protein sequence ID" value="KAK7881516.1"/>
    <property type="molecule type" value="Genomic_DNA"/>
</dbReference>
<evidence type="ECO:0000313" key="2">
    <source>
        <dbReference type="EMBL" id="KAK7881516.1"/>
    </source>
</evidence>
<gene>
    <name evidence="2" type="ORF">WMY93_029925</name>
</gene>
<sequence>MEDTISKRANMSISKKGKKKHNVHRSGAQSLEEMRLEKPTYINVRSKSFTSAADIDTETSCSFFRPQNKNVLPSQEHTGFTLESDLTPQDIPVPQESMLRDVGLKVYTETGPMESAPRSSSVPPSQQLDELSWEKMTTTMNHEHKANRESKARSSHKHHTSGVSLRICRSRSESSRSSHKRECSPHVNKLNRVKSCPGGDQPTLADEHLENLLSKEKTNSLPAEDLSHLYEIKCAEGIPENESIEQRAARILGIVVPVGALCDDKEATEDSCESKLEKEEGNTEKEERHTKKDHAKSPLSVLQVQNVEPTKTNEEAASDVLESPKKEQSLCDGICPDSVKVVQKEETKPLEECAILSESVSRVSQVESDEKVAINETQDKSEEQERIHEAESKEEVVVALVNDEGIKDVAELTTENAENREISLPRNTTSSMEAPDKSIVPDTYDPSRVERV</sequence>
<protein>
    <submittedName>
        <fullName evidence="2">Uncharacterized protein</fullName>
    </submittedName>
</protein>
<feature type="compositionally biased region" description="Basic and acidic residues" evidence="1">
    <location>
        <begin position="272"/>
        <end position="290"/>
    </location>
</feature>
<evidence type="ECO:0000256" key="1">
    <source>
        <dbReference type="SAM" id="MobiDB-lite"/>
    </source>
</evidence>
<dbReference type="Proteomes" id="UP001460270">
    <property type="component" value="Unassembled WGS sequence"/>
</dbReference>
<dbReference type="PANTHER" id="PTHR34757">
    <property type="entry name" value="JUNCTIONAL PROTEIN ASSOCIATED WITH CORONARY ARTERY DISEASE"/>
    <property type="match status" value="1"/>
</dbReference>
<name>A0AAW0MSK9_9GOBI</name>
<feature type="compositionally biased region" description="Basic and acidic residues" evidence="1">
    <location>
        <begin position="141"/>
        <end position="152"/>
    </location>
</feature>
<dbReference type="GO" id="GO:1903589">
    <property type="term" value="P:positive regulation of blood vessel endothelial cell proliferation involved in sprouting angiogenesis"/>
    <property type="evidence" value="ECO:0007669"/>
    <property type="project" value="TreeGrafter"/>
</dbReference>
<dbReference type="InterPro" id="IPR028221">
    <property type="entry name" value="JCAD"/>
</dbReference>
<feature type="compositionally biased region" description="Basic residues" evidence="1">
    <location>
        <begin position="15"/>
        <end position="24"/>
    </location>
</feature>
<keyword evidence="3" id="KW-1185">Reference proteome</keyword>
<dbReference type="PANTHER" id="PTHR34757:SF2">
    <property type="entry name" value="JUNCTIONAL CADHERIN 5-ASSOCIATED A"/>
    <property type="match status" value="1"/>
</dbReference>
<feature type="region of interest" description="Disordered" evidence="1">
    <location>
        <begin position="141"/>
        <end position="204"/>
    </location>
</feature>
<feature type="region of interest" description="Disordered" evidence="1">
    <location>
        <begin position="1"/>
        <end position="34"/>
    </location>
</feature>
<feature type="compositionally biased region" description="Basic and acidic residues" evidence="1">
    <location>
        <begin position="170"/>
        <end position="184"/>
    </location>
</feature>
<reference evidence="3" key="1">
    <citation type="submission" date="2024-04" db="EMBL/GenBank/DDBJ databases">
        <title>Salinicola lusitanus LLJ914,a marine bacterium isolated from the Okinawa Trough.</title>
        <authorList>
            <person name="Li J."/>
        </authorList>
    </citation>
    <scope>NUCLEOTIDE SEQUENCE [LARGE SCALE GENOMIC DNA]</scope>
</reference>